<dbReference type="EMBL" id="JAABOA010002700">
    <property type="protein sequence ID" value="KAF9579520.1"/>
    <property type="molecule type" value="Genomic_DNA"/>
</dbReference>
<feature type="non-terminal residue" evidence="2">
    <location>
        <position position="534"/>
    </location>
</feature>
<dbReference type="OrthoDB" id="2436324at2759"/>
<gene>
    <name evidence="2" type="ORF">BGW38_004193</name>
</gene>
<keyword evidence="3" id="KW-1185">Reference proteome</keyword>
<dbReference type="Proteomes" id="UP000780801">
    <property type="component" value="Unassembled WGS sequence"/>
</dbReference>
<feature type="non-terminal residue" evidence="2">
    <location>
        <position position="1"/>
    </location>
</feature>
<evidence type="ECO:0000256" key="1">
    <source>
        <dbReference type="SAM" id="MobiDB-lite"/>
    </source>
</evidence>
<evidence type="ECO:0000313" key="2">
    <source>
        <dbReference type="EMBL" id="KAF9579520.1"/>
    </source>
</evidence>
<feature type="compositionally biased region" description="Basic and acidic residues" evidence="1">
    <location>
        <begin position="175"/>
        <end position="187"/>
    </location>
</feature>
<evidence type="ECO:0000313" key="3">
    <source>
        <dbReference type="Proteomes" id="UP000780801"/>
    </source>
</evidence>
<protein>
    <submittedName>
        <fullName evidence="2">Uncharacterized protein</fullName>
    </submittedName>
</protein>
<dbReference type="AlphaFoldDB" id="A0A9P6KCB5"/>
<reference evidence="2" key="1">
    <citation type="journal article" date="2020" name="Fungal Divers.">
        <title>Resolving the Mortierellaceae phylogeny through synthesis of multi-gene phylogenetics and phylogenomics.</title>
        <authorList>
            <person name="Vandepol N."/>
            <person name="Liber J."/>
            <person name="Desiro A."/>
            <person name="Na H."/>
            <person name="Kennedy M."/>
            <person name="Barry K."/>
            <person name="Grigoriev I.V."/>
            <person name="Miller A.N."/>
            <person name="O'Donnell K."/>
            <person name="Stajich J.E."/>
            <person name="Bonito G."/>
        </authorList>
    </citation>
    <scope>NUCLEOTIDE SEQUENCE</scope>
    <source>
        <strain evidence="2">KOD1015</strain>
    </source>
</reference>
<comment type="caution">
    <text evidence="2">The sequence shown here is derived from an EMBL/GenBank/DDBJ whole genome shotgun (WGS) entry which is preliminary data.</text>
</comment>
<feature type="region of interest" description="Disordered" evidence="1">
    <location>
        <begin position="154"/>
        <end position="187"/>
    </location>
</feature>
<sequence length="534" mass="59227">IASGSHYVQDGVPPPIETTFDIRAVFPVGFEFRDQTVLPLHPVATIPDPLPEHLDAKKKKRHDHSAVAGVSRLNQGVQVSTNATHKVWESIVDRIALSSNTLPVNVNDRSSTVNEHLTQMETNIGNIWSGPTYDKLLDRVLFLLLQLYLAPEREQKQRGRSAKQRVAKTSPKLEATSDKRATMGRHDHQRIQSVLNKIVRVPPFKYIAQPDGVGCIKPFEVRLGRLNTTVESTVRAGPSKETGTRMIDPTVAEPTVDGTSLDAEEMEMEDFEDIDFDDWDLEVPVDSLDQVLKVNKDPDTNSSKEIEAKEPSRAVPMSLRTVLRKLLESSTIGHAIDGNWVKKSARGEIKFTNRQCSVVAKLANVLRHFVAKRRIDGDAANQNRTRAPLAHVALMASMAIIANAILRSSGYAHFTRLLSPQIPPPSSSTHALLLGAKGMYETLCSRAPGHFDIHDSNGLPLTNGNTVPDHKEAVFGAFFDLTKINRVCRKHGLNQYQKHKAGKTWVETMDLGHEAELQKLNGAEILERLEGVNN</sequence>
<accession>A0A9P6KCB5</accession>
<proteinExistence type="predicted"/>
<organism evidence="2 3">
    <name type="scientific">Lunasporangiospora selenospora</name>
    <dbReference type="NCBI Taxonomy" id="979761"/>
    <lineage>
        <taxon>Eukaryota</taxon>
        <taxon>Fungi</taxon>
        <taxon>Fungi incertae sedis</taxon>
        <taxon>Mucoromycota</taxon>
        <taxon>Mortierellomycotina</taxon>
        <taxon>Mortierellomycetes</taxon>
        <taxon>Mortierellales</taxon>
        <taxon>Mortierellaceae</taxon>
        <taxon>Lunasporangiospora</taxon>
    </lineage>
</organism>
<name>A0A9P6KCB5_9FUNG</name>
<feature type="region of interest" description="Disordered" evidence="1">
    <location>
        <begin position="232"/>
        <end position="256"/>
    </location>
</feature>